<dbReference type="EMBL" id="JASCZI010090707">
    <property type="protein sequence ID" value="MED6145345.1"/>
    <property type="molecule type" value="Genomic_DNA"/>
</dbReference>
<evidence type="ECO:0000256" key="1">
    <source>
        <dbReference type="SAM" id="MobiDB-lite"/>
    </source>
</evidence>
<comment type="caution">
    <text evidence="2">The sequence shown here is derived from an EMBL/GenBank/DDBJ whole genome shotgun (WGS) entry which is preliminary data.</text>
</comment>
<evidence type="ECO:0000313" key="2">
    <source>
        <dbReference type="EMBL" id="MED6145345.1"/>
    </source>
</evidence>
<keyword evidence="3" id="KW-1185">Reference proteome</keyword>
<evidence type="ECO:0000313" key="3">
    <source>
        <dbReference type="Proteomes" id="UP001341840"/>
    </source>
</evidence>
<gene>
    <name evidence="2" type="ORF">PIB30_024246</name>
</gene>
<feature type="region of interest" description="Disordered" evidence="1">
    <location>
        <begin position="1"/>
        <end position="28"/>
    </location>
</feature>
<sequence length="193" mass="21639">MTRFKIIKDPKLDAPQRRGRPRNQDGRKTRVASLWVAIVDQEHGAKVREVERMGFGNVKHIPNWKVNQPLLVALPSSYDRNSKSLVVSTRKILIMVELITRCSGFPNHGESYKAANSPEDCQLFKSLKNKTIVDLSADVKDWLAAQLDEKTSEEITRPSGLLNRAASRTAPSSSVSSSRRRSVKKKGTVEDNT</sequence>
<organism evidence="2 3">
    <name type="scientific">Stylosanthes scabra</name>
    <dbReference type="NCBI Taxonomy" id="79078"/>
    <lineage>
        <taxon>Eukaryota</taxon>
        <taxon>Viridiplantae</taxon>
        <taxon>Streptophyta</taxon>
        <taxon>Embryophyta</taxon>
        <taxon>Tracheophyta</taxon>
        <taxon>Spermatophyta</taxon>
        <taxon>Magnoliopsida</taxon>
        <taxon>eudicotyledons</taxon>
        <taxon>Gunneridae</taxon>
        <taxon>Pentapetalae</taxon>
        <taxon>rosids</taxon>
        <taxon>fabids</taxon>
        <taxon>Fabales</taxon>
        <taxon>Fabaceae</taxon>
        <taxon>Papilionoideae</taxon>
        <taxon>50 kb inversion clade</taxon>
        <taxon>dalbergioids sensu lato</taxon>
        <taxon>Dalbergieae</taxon>
        <taxon>Pterocarpus clade</taxon>
        <taxon>Stylosanthes</taxon>
    </lineage>
</organism>
<proteinExistence type="predicted"/>
<feature type="compositionally biased region" description="Low complexity" evidence="1">
    <location>
        <begin position="164"/>
        <end position="177"/>
    </location>
</feature>
<dbReference type="Proteomes" id="UP001341840">
    <property type="component" value="Unassembled WGS sequence"/>
</dbReference>
<protein>
    <submittedName>
        <fullName evidence="2">Uncharacterized protein</fullName>
    </submittedName>
</protein>
<accession>A0ABU6T9Y1</accession>
<reference evidence="2 3" key="1">
    <citation type="journal article" date="2023" name="Plants (Basel)">
        <title>Bridging the Gap: Combining Genomics and Transcriptomics Approaches to Understand Stylosanthes scabra, an Orphan Legume from the Brazilian Caatinga.</title>
        <authorList>
            <person name="Ferreira-Neto J.R.C."/>
            <person name="da Silva M.D."/>
            <person name="Binneck E."/>
            <person name="de Melo N.F."/>
            <person name="da Silva R.H."/>
            <person name="de Melo A.L.T.M."/>
            <person name="Pandolfi V."/>
            <person name="Bustamante F.O."/>
            <person name="Brasileiro-Vidal A.C."/>
            <person name="Benko-Iseppon A.M."/>
        </authorList>
    </citation>
    <scope>NUCLEOTIDE SEQUENCE [LARGE SCALE GENOMIC DNA]</scope>
    <source>
        <tissue evidence="2">Leaves</tissue>
    </source>
</reference>
<feature type="region of interest" description="Disordered" evidence="1">
    <location>
        <begin position="151"/>
        <end position="193"/>
    </location>
</feature>
<name>A0ABU6T9Y1_9FABA</name>